<dbReference type="InterPro" id="IPR035093">
    <property type="entry name" value="RelE/ParE_toxin_dom_sf"/>
</dbReference>
<keyword evidence="1" id="KW-1277">Toxin-antitoxin system</keyword>
<dbReference type="Pfam" id="PF05016">
    <property type="entry name" value="ParE_toxin"/>
    <property type="match status" value="1"/>
</dbReference>
<dbReference type="RefSeq" id="WP_256118798.1">
    <property type="nucleotide sequence ID" value="NZ_WHSB02000007.1"/>
</dbReference>
<gene>
    <name evidence="2" type="ORF">GB927_019065</name>
</gene>
<evidence type="ECO:0000256" key="1">
    <source>
        <dbReference type="ARBA" id="ARBA00022649"/>
    </source>
</evidence>
<dbReference type="Gene3D" id="3.30.2310.20">
    <property type="entry name" value="RelE-like"/>
    <property type="match status" value="1"/>
</dbReference>
<protein>
    <submittedName>
        <fullName evidence="2">Type II toxin-antitoxin system RelE/ParE family toxin</fullName>
    </submittedName>
</protein>
<evidence type="ECO:0000313" key="2">
    <source>
        <dbReference type="EMBL" id="MCQ4632159.1"/>
    </source>
</evidence>
<comment type="caution">
    <text evidence="2">The sequence shown here is derived from an EMBL/GenBank/DDBJ whole genome shotgun (WGS) entry which is preliminary data.</text>
</comment>
<accession>A0ABT1RAD5</accession>
<name>A0ABT1RAD5_9HYPH</name>
<organism evidence="2 3">
    <name type="scientific">Shinella lacus</name>
    <dbReference type="NCBI Taxonomy" id="2654216"/>
    <lineage>
        <taxon>Bacteria</taxon>
        <taxon>Pseudomonadati</taxon>
        <taxon>Pseudomonadota</taxon>
        <taxon>Alphaproteobacteria</taxon>
        <taxon>Hyphomicrobiales</taxon>
        <taxon>Rhizobiaceae</taxon>
        <taxon>Shinella</taxon>
    </lineage>
</organism>
<dbReference type="InterPro" id="IPR007712">
    <property type="entry name" value="RelE/ParE_toxin"/>
</dbReference>
<sequence length="124" mass="14029">MSRIRLTREAERDLAEIARYTVATFGAEQAMRYAALIEHALRLLAEDPGRPASRNREELRPGVRSLHLSRAAGRRHAASHVLYYHLVAGAEGAQDIVILRVLHERMEPLMRLVDANSPEKDQQP</sequence>
<evidence type="ECO:0000313" key="3">
    <source>
        <dbReference type="Proteomes" id="UP000996601"/>
    </source>
</evidence>
<dbReference type="Proteomes" id="UP000996601">
    <property type="component" value="Unassembled WGS sequence"/>
</dbReference>
<dbReference type="EMBL" id="WHSB02000007">
    <property type="protein sequence ID" value="MCQ4632159.1"/>
    <property type="molecule type" value="Genomic_DNA"/>
</dbReference>
<proteinExistence type="predicted"/>
<keyword evidence="3" id="KW-1185">Reference proteome</keyword>
<reference evidence="2" key="1">
    <citation type="submission" date="2021-07" db="EMBL/GenBank/DDBJ databases">
        <title>Shinella sp. nov., a novel member of the genus Shinella from water.</title>
        <authorList>
            <person name="Deng Y."/>
        </authorList>
    </citation>
    <scope>NUCLEOTIDE SEQUENCE</scope>
    <source>
        <strain evidence="2">CPCC 100929</strain>
    </source>
</reference>